<dbReference type="NCBIfam" id="NF005679">
    <property type="entry name" value="PRK07475.1"/>
    <property type="match status" value="1"/>
</dbReference>
<keyword evidence="3" id="KW-1185">Reference proteome</keyword>
<dbReference type="OrthoDB" id="5465390at2"/>
<evidence type="ECO:0000313" key="2">
    <source>
        <dbReference type="EMBL" id="SDH45444.1"/>
    </source>
</evidence>
<dbReference type="STRING" id="633440.SAMN05421869_102311"/>
<evidence type="ECO:0000256" key="1">
    <source>
        <dbReference type="SAM" id="MobiDB-lite"/>
    </source>
</evidence>
<evidence type="ECO:0008006" key="4">
    <source>
        <dbReference type="Google" id="ProtNLM"/>
    </source>
</evidence>
<dbReference type="Proteomes" id="UP000199202">
    <property type="component" value="Unassembled WGS sequence"/>
</dbReference>
<sequence>MTRGRPRWSIQGRLAVRSDHPVGSRRATTSDPVPSRQVPRVTREAAIGVLCLETTLPTIPGHIRDPDTFPFPVMYGTVPGATPDRLVTGADPRLLDPFVAAARKLEADGAAAITGACGFLVLFQERLTAAVGVPLYASGLIQLPMIHRMLRPDRKVGLLVADRKALTRRHLAAIDGEGVPVCVAGMAEQPEFREVLLEGRRGELDVARLEGEVVGQVERLARDNPDLGALLIECADLAPFAAAVQARVGLPVFDVVTLTRMVHATLTRHPR</sequence>
<gene>
    <name evidence="2" type="ORF">SAMN05421869_102311</name>
</gene>
<accession>A0A1G8CJ05</accession>
<feature type="region of interest" description="Disordered" evidence="1">
    <location>
        <begin position="18"/>
        <end position="38"/>
    </location>
</feature>
<reference evidence="2 3" key="1">
    <citation type="submission" date="2016-10" db="EMBL/GenBank/DDBJ databases">
        <authorList>
            <person name="de Groot N.N."/>
        </authorList>
    </citation>
    <scope>NUCLEOTIDE SEQUENCE [LARGE SCALE GENOMIC DNA]</scope>
    <source>
        <strain evidence="2 3">CGMCC 4.6533</strain>
    </source>
</reference>
<organism evidence="2 3">
    <name type="scientific">Nonomuraea jiangxiensis</name>
    <dbReference type="NCBI Taxonomy" id="633440"/>
    <lineage>
        <taxon>Bacteria</taxon>
        <taxon>Bacillati</taxon>
        <taxon>Actinomycetota</taxon>
        <taxon>Actinomycetes</taxon>
        <taxon>Streptosporangiales</taxon>
        <taxon>Streptosporangiaceae</taxon>
        <taxon>Nonomuraea</taxon>
    </lineage>
</organism>
<proteinExistence type="predicted"/>
<protein>
    <recommendedName>
        <fullName evidence="4">Aspartate/glutamate racemase family protein</fullName>
    </recommendedName>
</protein>
<dbReference type="AlphaFoldDB" id="A0A1G8CJ05"/>
<evidence type="ECO:0000313" key="3">
    <source>
        <dbReference type="Proteomes" id="UP000199202"/>
    </source>
</evidence>
<dbReference type="EMBL" id="FNDJ01000002">
    <property type="protein sequence ID" value="SDH45444.1"/>
    <property type="molecule type" value="Genomic_DNA"/>
</dbReference>
<name>A0A1G8CJ05_9ACTN</name>